<dbReference type="EMBL" id="AAAATI010000044">
    <property type="protein sequence ID" value="EAA1980386.1"/>
    <property type="molecule type" value="Genomic_DNA"/>
</dbReference>
<accession>A0A3T7S636</accession>
<organism evidence="1">
    <name type="scientific">Salmonella enterica I</name>
    <dbReference type="NCBI Taxonomy" id="59201"/>
    <lineage>
        <taxon>Bacteria</taxon>
        <taxon>Pseudomonadati</taxon>
        <taxon>Pseudomonadota</taxon>
        <taxon>Gammaproteobacteria</taxon>
        <taxon>Enterobacterales</taxon>
        <taxon>Enterobacteriaceae</taxon>
        <taxon>Salmonella</taxon>
    </lineage>
</organism>
<dbReference type="Proteomes" id="UP000839671">
    <property type="component" value="Unassembled WGS sequence"/>
</dbReference>
<sequence length="166" mass="19138">MYEQQAFYNGEPIDFNNLDLWDKFKVTFGFNVTEKRNPMVKKFNFEYCGFSTFITPVDGVDGILAKWFSNKHNVIVPTPYTFGQDPIPGVNLYRNTKAKFVMANGGNSLPCAMAKYNAKTGQFIHITSDSEFSQIMRETRVMKKIIHLFIKFIITDKIKSQHGIEK</sequence>
<protein>
    <recommendedName>
        <fullName evidence="2">Cytoplasmic protein</fullName>
    </recommendedName>
</protein>
<gene>
    <name evidence="1" type="ORF">DM051_24520</name>
</gene>
<dbReference type="AlphaFoldDB" id="A0A3T7S636"/>
<name>A0A3T7S636_SALET</name>
<proteinExistence type="predicted"/>
<evidence type="ECO:0000313" key="1">
    <source>
        <dbReference type="EMBL" id="EAA1980386.1"/>
    </source>
</evidence>
<comment type="caution">
    <text evidence="1">The sequence shown here is derived from an EMBL/GenBank/DDBJ whole genome shotgun (WGS) entry which is preliminary data.</text>
</comment>
<reference evidence="1" key="1">
    <citation type="submission" date="2018-06" db="EMBL/GenBank/DDBJ databases">
        <authorList>
            <person name="Ashton P.M."/>
            <person name="Dallman T."/>
            <person name="Nair S."/>
            <person name="De Pinna E."/>
            <person name="Peters T."/>
            <person name="Grant K."/>
        </authorList>
    </citation>
    <scope>NUCLEOTIDE SEQUENCE [LARGE SCALE GENOMIC DNA]</scope>
    <source>
        <strain evidence="1">310211</strain>
    </source>
</reference>
<evidence type="ECO:0008006" key="2">
    <source>
        <dbReference type="Google" id="ProtNLM"/>
    </source>
</evidence>